<proteinExistence type="predicted"/>
<dbReference type="AlphaFoldDB" id="A0A0E0QUP3"/>
<evidence type="ECO:0000313" key="2">
    <source>
        <dbReference type="EnsemblPlants" id="ORUFI09G20100.1"/>
    </source>
</evidence>
<name>A0A0E0QUP3_ORYRU</name>
<dbReference type="HOGENOM" id="CLU_2889845_0_0_1"/>
<keyword evidence="3" id="KW-1185">Reference proteome</keyword>
<evidence type="ECO:0000256" key="1">
    <source>
        <dbReference type="SAM" id="MobiDB-lite"/>
    </source>
</evidence>
<reference evidence="2" key="2">
    <citation type="submission" date="2015-06" db="UniProtKB">
        <authorList>
            <consortium name="EnsemblPlants"/>
        </authorList>
    </citation>
    <scope>IDENTIFICATION</scope>
</reference>
<dbReference type="EnsemblPlants" id="ORUFI09G20100.1">
    <property type="protein sequence ID" value="ORUFI09G20100.1"/>
    <property type="gene ID" value="ORUFI09G20100"/>
</dbReference>
<evidence type="ECO:0000313" key="3">
    <source>
        <dbReference type="Proteomes" id="UP000008022"/>
    </source>
</evidence>
<dbReference type="Proteomes" id="UP000008022">
    <property type="component" value="Unassembled WGS sequence"/>
</dbReference>
<feature type="region of interest" description="Disordered" evidence="1">
    <location>
        <begin position="1"/>
        <end position="41"/>
    </location>
</feature>
<dbReference type="Gramene" id="ORUFI09G20100.1">
    <property type="protein sequence ID" value="ORUFI09G20100.1"/>
    <property type="gene ID" value="ORUFI09G20100"/>
</dbReference>
<accession>A0A0E0QUP3</accession>
<sequence>MRVGIHRGVEEAEAAAGGATPRGAPRWHPHQQKEKILATTTPTDPLFFLLVRLPSPEPEEEEE</sequence>
<reference evidence="3" key="1">
    <citation type="submission" date="2013-06" db="EMBL/GenBank/DDBJ databases">
        <authorList>
            <person name="Zhao Q."/>
        </authorList>
    </citation>
    <scope>NUCLEOTIDE SEQUENCE</scope>
    <source>
        <strain evidence="3">cv. W1943</strain>
    </source>
</reference>
<organism evidence="2 3">
    <name type="scientific">Oryza rufipogon</name>
    <name type="common">Brownbeard rice</name>
    <name type="synonym">Asian wild rice</name>
    <dbReference type="NCBI Taxonomy" id="4529"/>
    <lineage>
        <taxon>Eukaryota</taxon>
        <taxon>Viridiplantae</taxon>
        <taxon>Streptophyta</taxon>
        <taxon>Embryophyta</taxon>
        <taxon>Tracheophyta</taxon>
        <taxon>Spermatophyta</taxon>
        <taxon>Magnoliopsida</taxon>
        <taxon>Liliopsida</taxon>
        <taxon>Poales</taxon>
        <taxon>Poaceae</taxon>
        <taxon>BOP clade</taxon>
        <taxon>Oryzoideae</taxon>
        <taxon>Oryzeae</taxon>
        <taxon>Oryzinae</taxon>
        <taxon>Oryza</taxon>
    </lineage>
</organism>
<protein>
    <submittedName>
        <fullName evidence="2">Uncharacterized protein</fullName>
    </submittedName>
</protein>